<feature type="transmembrane region" description="Helical" evidence="1">
    <location>
        <begin position="481"/>
        <end position="500"/>
    </location>
</feature>
<feature type="transmembrane region" description="Helical" evidence="1">
    <location>
        <begin position="112"/>
        <end position="131"/>
    </location>
</feature>
<feature type="transmembrane region" description="Helical" evidence="1">
    <location>
        <begin position="6"/>
        <end position="23"/>
    </location>
</feature>
<evidence type="ECO:0000256" key="1">
    <source>
        <dbReference type="SAM" id="Phobius"/>
    </source>
</evidence>
<feature type="transmembrane region" description="Helical" evidence="1">
    <location>
        <begin position="187"/>
        <end position="205"/>
    </location>
</feature>
<dbReference type="AlphaFoldDB" id="A0A8J3PLL8"/>
<feature type="transmembrane region" description="Helical" evidence="1">
    <location>
        <begin position="439"/>
        <end position="461"/>
    </location>
</feature>
<feature type="transmembrane region" description="Helical" evidence="1">
    <location>
        <begin position="540"/>
        <end position="567"/>
    </location>
</feature>
<gene>
    <name evidence="2" type="ORF">Pfl04_13820</name>
</gene>
<keyword evidence="1" id="KW-0472">Membrane</keyword>
<feature type="transmembrane region" description="Helical" evidence="1">
    <location>
        <begin position="324"/>
        <end position="348"/>
    </location>
</feature>
<accession>A0A8J3PLL8</accession>
<keyword evidence="3" id="KW-1185">Reference proteome</keyword>
<dbReference type="Proteomes" id="UP000653674">
    <property type="component" value="Unassembled WGS sequence"/>
</dbReference>
<dbReference type="EMBL" id="BONU01000006">
    <property type="protein sequence ID" value="GIG72978.1"/>
    <property type="molecule type" value="Genomic_DNA"/>
</dbReference>
<feature type="transmembrane region" description="Helical" evidence="1">
    <location>
        <begin position="217"/>
        <end position="236"/>
    </location>
</feature>
<feature type="transmembrane region" description="Helical" evidence="1">
    <location>
        <begin position="242"/>
        <end position="259"/>
    </location>
</feature>
<feature type="transmembrane region" description="Helical" evidence="1">
    <location>
        <begin position="296"/>
        <end position="312"/>
    </location>
</feature>
<comment type="caution">
    <text evidence="2">The sequence shown here is derived from an EMBL/GenBank/DDBJ whole genome shotgun (WGS) entry which is preliminary data.</text>
</comment>
<keyword evidence="1" id="KW-0812">Transmembrane</keyword>
<feature type="transmembrane region" description="Helical" evidence="1">
    <location>
        <begin position="35"/>
        <end position="54"/>
    </location>
</feature>
<protein>
    <recommendedName>
        <fullName evidence="4">Dolichyl-phosphate-mannose-protein mannosyltransferase</fullName>
    </recommendedName>
</protein>
<feature type="transmembrane region" description="Helical" evidence="1">
    <location>
        <begin position="60"/>
        <end position="83"/>
    </location>
</feature>
<evidence type="ECO:0000313" key="3">
    <source>
        <dbReference type="Proteomes" id="UP000653674"/>
    </source>
</evidence>
<evidence type="ECO:0000313" key="2">
    <source>
        <dbReference type="EMBL" id="GIG72978.1"/>
    </source>
</evidence>
<feature type="transmembrane region" description="Helical" evidence="1">
    <location>
        <begin position="271"/>
        <end position="290"/>
    </location>
</feature>
<evidence type="ECO:0008006" key="4">
    <source>
        <dbReference type="Google" id="ProtNLM"/>
    </source>
</evidence>
<dbReference type="RefSeq" id="WP_168073822.1">
    <property type="nucleotide sequence ID" value="NZ_BAAAQJ010000016.1"/>
</dbReference>
<proteinExistence type="predicted"/>
<feature type="transmembrane region" description="Helical" evidence="1">
    <location>
        <begin position="506"/>
        <end position="528"/>
    </location>
</feature>
<keyword evidence="1" id="KW-1133">Transmembrane helix</keyword>
<sequence length="700" mass="74691">MIPQLFPLLLLPAGTVLLLAYALRPRNPVAAAGRLTLARTAVVFGGYAVVSVEVLSSQGWLTTSGVALSWLLALVVTGVAAGWRRRRAHPGGAEPRTPLIERWHGLTRVERTVGVAVAALVLAELVLALASPPNTYDSQTYHLPKIEHWAAQHDVDFYPVRIHRQVTYAPGAEYVLLHLRLLTGGDALYGLLQWSAGVVALLALTRVTRQLGGGRRAQLLAAFVLASTPAVVLEASSTQTDLVVAGWVACLATLALDGVGRQEKPEKAVPALLTGPATVVLLGVATGLIALTKQTGLFAAAPLLLWWGLARLRRGAAAGRTTRAAAGLAAATLVILGIAAAMTGPYVWRVYSEFGHPLGPEYLRSSITMQRHDPPALVVNAARQAQTLLDTPVPFLSDWTAAGVEAVAHALGVDPSDPAITFDNTAFPSVAWYPSEDKAAYPVQALIMIFGAVVCLVRPALGGAARTAARTAGRTAGRRRAYAMAVLVGLVLHTSMVKWQPWGNRLFLYLVVLAAPLAGLMLSAAFGSEVRRARIPRRRAHALLAGFLTAVLMVGGVAGALSALYGWPRRLVGAQSVFVLDDWHGRFVQRPEWADQYTAVADAIRASGAEYVGIIQSNDTWEYPWWLLLSDRRLFAMQSMLPNHPANPPRVDAVVCAGGEALCRGTLPPWWEVRMYGEVGWAMPVTAVPKNVPKPAGSGG</sequence>
<reference evidence="2" key="1">
    <citation type="submission" date="2021-01" db="EMBL/GenBank/DDBJ databases">
        <title>Whole genome shotgun sequence of Planosporangium flavigriseum NBRC 105377.</title>
        <authorList>
            <person name="Komaki H."/>
            <person name="Tamura T."/>
        </authorList>
    </citation>
    <scope>NUCLEOTIDE SEQUENCE</scope>
    <source>
        <strain evidence="2">NBRC 105377</strain>
    </source>
</reference>
<organism evidence="2 3">
    <name type="scientific">Planosporangium flavigriseum</name>
    <dbReference type="NCBI Taxonomy" id="373681"/>
    <lineage>
        <taxon>Bacteria</taxon>
        <taxon>Bacillati</taxon>
        <taxon>Actinomycetota</taxon>
        <taxon>Actinomycetes</taxon>
        <taxon>Micromonosporales</taxon>
        <taxon>Micromonosporaceae</taxon>
        <taxon>Planosporangium</taxon>
    </lineage>
</organism>
<name>A0A8J3PLL8_9ACTN</name>